<name>A0A9J5Z7M4_SOLCO</name>
<gene>
    <name evidence="3" type="ORF">H5410_019907</name>
</gene>
<dbReference type="Gene3D" id="2.70.160.11">
    <property type="entry name" value="Hnrnp arginine n-methyltransferase1"/>
    <property type="match status" value="1"/>
</dbReference>
<proteinExistence type="predicted"/>
<keyword evidence="4" id="KW-1185">Reference proteome</keyword>
<evidence type="ECO:0000313" key="3">
    <source>
        <dbReference type="EMBL" id="KAG5608626.1"/>
    </source>
</evidence>
<dbReference type="Pfam" id="PF22528">
    <property type="entry name" value="PRMT_C"/>
    <property type="match status" value="1"/>
</dbReference>
<feature type="domain" description="Protein arginine N-methyltransferase" evidence="2">
    <location>
        <begin position="13"/>
        <end position="54"/>
    </location>
</feature>
<dbReference type="Proteomes" id="UP000824120">
    <property type="component" value="Chromosome 4"/>
</dbReference>
<sequence length="66" mass="7662">MRSCFCIFGMNLQTLVYFYEPLDVEQDQVIEGSLTLSQSKENARFMNIHLEYSSGGRSFVKESVMR</sequence>
<evidence type="ECO:0000259" key="2">
    <source>
        <dbReference type="Pfam" id="PF22528"/>
    </source>
</evidence>
<reference evidence="3 4" key="1">
    <citation type="submission" date="2020-09" db="EMBL/GenBank/DDBJ databases">
        <title>De no assembly of potato wild relative species, Solanum commersonii.</title>
        <authorList>
            <person name="Cho K."/>
        </authorList>
    </citation>
    <scope>NUCLEOTIDE SEQUENCE [LARGE SCALE GENOMIC DNA]</scope>
    <source>
        <strain evidence="3">LZ3.2</strain>
        <tissue evidence="3">Leaf</tissue>
    </source>
</reference>
<protein>
    <recommendedName>
        <fullName evidence="2">Protein arginine N-methyltransferase domain-containing protein</fullName>
    </recommendedName>
</protein>
<accession>A0A9J5Z7M4</accession>
<organism evidence="3 4">
    <name type="scientific">Solanum commersonii</name>
    <name type="common">Commerson's wild potato</name>
    <name type="synonym">Commerson's nightshade</name>
    <dbReference type="NCBI Taxonomy" id="4109"/>
    <lineage>
        <taxon>Eukaryota</taxon>
        <taxon>Viridiplantae</taxon>
        <taxon>Streptophyta</taxon>
        <taxon>Embryophyta</taxon>
        <taxon>Tracheophyta</taxon>
        <taxon>Spermatophyta</taxon>
        <taxon>Magnoliopsida</taxon>
        <taxon>eudicotyledons</taxon>
        <taxon>Gunneridae</taxon>
        <taxon>Pentapetalae</taxon>
        <taxon>asterids</taxon>
        <taxon>lamiids</taxon>
        <taxon>Solanales</taxon>
        <taxon>Solanaceae</taxon>
        <taxon>Solanoideae</taxon>
        <taxon>Solaneae</taxon>
        <taxon>Solanum</taxon>
    </lineage>
</organism>
<dbReference type="OrthoDB" id="7848332at2759"/>
<evidence type="ECO:0000313" key="4">
    <source>
        <dbReference type="Proteomes" id="UP000824120"/>
    </source>
</evidence>
<dbReference type="AlphaFoldDB" id="A0A9J5Z7M4"/>
<evidence type="ECO:0000256" key="1">
    <source>
        <dbReference type="ARBA" id="ARBA00022691"/>
    </source>
</evidence>
<dbReference type="InterPro" id="IPR055135">
    <property type="entry name" value="PRMT_dom"/>
</dbReference>
<comment type="caution">
    <text evidence="3">The sequence shown here is derived from an EMBL/GenBank/DDBJ whole genome shotgun (WGS) entry which is preliminary data.</text>
</comment>
<dbReference type="EMBL" id="JACXVP010000004">
    <property type="protein sequence ID" value="KAG5608626.1"/>
    <property type="molecule type" value="Genomic_DNA"/>
</dbReference>
<keyword evidence="1" id="KW-0949">S-adenosyl-L-methionine</keyword>